<dbReference type="Pfam" id="PF20150">
    <property type="entry name" value="2EXR"/>
    <property type="match status" value="1"/>
</dbReference>
<keyword evidence="5" id="KW-1185">Reference proteome</keyword>
<organism evidence="4 5">
    <name type="scientific">Trichoderma lentiforme</name>
    <dbReference type="NCBI Taxonomy" id="1567552"/>
    <lineage>
        <taxon>Eukaryota</taxon>
        <taxon>Fungi</taxon>
        <taxon>Dikarya</taxon>
        <taxon>Ascomycota</taxon>
        <taxon>Pezizomycotina</taxon>
        <taxon>Sordariomycetes</taxon>
        <taxon>Hypocreomycetidae</taxon>
        <taxon>Hypocreales</taxon>
        <taxon>Hypocreaceae</taxon>
        <taxon>Trichoderma</taxon>
    </lineage>
</organism>
<dbReference type="Gene3D" id="3.40.50.720">
    <property type="entry name" value="NAD(P)-binding Rossmann-like Domain"/>
    <property type="match status" value="1"/>
</dbReference>
<comment type="similarity">
    <text evidence="1">Belongs to the short-chain dehydrogenases/reductases (SDR) family.</text>
</comment>
<dbReference type="Pfam" id="PF00106">
    <property type="entry name" value="adh_short"/>
    <property type="match status" value="1"/>
</dbReference>
<dbReference type="InterPro" id="IPR036291">
    <property type="entry name" value="NAD(P)-bd_dom_sf"/>
</dbReference>
<gene>
    <name evidence="4" type="ORF">CFAM422_010100</name>
</gene>
<keyword evidence="2" id="KW-0560">Oxidoreductase</keyword>
<dbReference type="InterPro" id="IPR045518">
    <property type="entry name" value="2EXR"/>
</dbReference>
<dbReference type="PANTHER" id="PTHR24320:SF283">
    <property type="entry name" value="RETINOL DEHYDROGENASE 11"/>
    <property type="match status" value="1"/>
</dbReference>
<dbReference type="SUPFAM" id="SSF51735">
    <property type="entry name" value="NAD(P)-binding Rossmann-fold domains"/>
    <property type="match status" value="1"/>
</dbReference>
<dbReference type="GO" id="GO:0016491">
    <property type="term" value="F:oxidoreductase activity"/>
    <property type="evidence" value="ECO:0007669"/>
    <property type="project" value="UniProtKB-KW"/>
</dbReference>
<comment type="caution">
    <text evidence="4">The sequence shown here is derived from an EMBL/GenBank/DDBJ whole genome shotgun (WGS) entry which is preliminary data.</text>
</comment>
<dbReference type="EMBL" id="QLNT01000019">
    <property type="protein sequence ID" value="KAF3063162.1"/>
    <property type="molecule type" value="Genomic_DNA"/>
</dbReference>
<name>A0A9P4X8V3_9HYPO</name>
<dbReference type="PANTHER" id="PTHR24320">
    <property type="entry name" value="RETINOL DEHYDROGENASE"/>
    <property type="match status" value="1"/>
</dbReference>
<accession>A0A9P4X8V3</accession>
<feature type="domain" description="2EXR" evidence="3">
    <location>
        <begin position="416"/>
        <end position="507"/>
    </location>
</feature>
<reference evidence="4 5" key="1">
    <citation type="submission" date="2018-06" db="EMBL/GenBank/DDBJ databases">
        <title>Genome analysis of cellulolytic fungus Trichoderma lentiforme CFAM-422.</title>
        <authorList>
            <person name="Steindorff A.S."/>
            <person name="Formighieri E.F."/>
            <person name="Midorikawa G.E.O."/>
            <person name="Tamietti M.S."/>
            <person name="Ramos E.Z."/>
            <person name="Silva A.S."/>
            <person name="Bon E.P.S."/>
            <person name="Mendes T.D."/>
            <person name="Damaso M.C.T."/>
            <person name="Favaro L.C.L."/>
        </authorList>
    </citation>
    <scope>NUCLEOTIDE SEQUENCE [LARGE SCALE GENOMIC DNA]</scope>
    <source>
        <strain evidence="4 5">CFAM-422</strain>
    </source>
</reference>
<dbReference type="Proteomes" id="UP000801864">
    <property type="component" value="Unassembled WGS sequence"/>
</dbReference>
<evidence type="ECO:0000256" key="1">
    <source>
        <dbReference type="ARBA" id="ARBA00006484"/>
    </source>
</evidence>
<evidence type="ECO:0000259" key="3">
    <source>
        <dbReference type="Pfam" id="PF20150"/>
    </source>
</evidence>
<evidence type="ECO:0000313" key="5">
    <source>
        <dbReference type="Proteomes" id="UP000801864"/>
    </source>
</evidence>
<dbReference type="AlphaFoldDB" id="A0A9P4X8V3"/>
<dbReference type="InterPro" id="IPR002347">
    <property type="entry name" value="SDR_fam"/>
</dbReference>
<evidence type="ECO:0000313" key="4">
    <source>
        <dbReference type="EMBL" id="KAF3063162.1"/>
    </source>
</evidence>
<proteinExistence type="inferred from homology"/>
<evidence type="ECO:0000256" key="2">
    <source>
        <dbReference type="ARBA" id="ARBA00023002"/>
    </source>
</evidence>
<protein>
    <submittedName>
        <fullName evidence="4">Short-chain dehydrogenase TIC 32</fullName>
    </submittedName>
</protein>
<sequence>MFSPKSTATEVAKALATQIRGKTVLITGVSPGSLGSATAMAIASQQPQRLLLGSRTMKNIHSVIDDIHSVYPSTVVEPILMDLSSQKSVRAAAADVNSRISKLDVLINNAGIMAVPDRTLSEDGIEIQFATNHLGHFLFTNLILKKLQAAAKDAKKEGDTRVINLSSNGHRISPVRFSDWNFENKAVPPEEQADEEAYKSRGQTLEWSNGYEKLVAYGQSKTASILFSLYLRNKLTTSFLAIMTNLIRHMNLAKLQASTKNAPAGGNAPALKSLDQGAATSIFAAFDPSLNGYLPIFPAESSIYLEDCHNGIAEAYASDPDLAAKLWKLNWQGMQDFIGELGSGAEQPQPADQTYIPDSLTRHFHLPSSHSSPVFSCPAYAASLLPGTKDTQNILSSPSQQTRCSLCSLRSPLMSFASLPFELRSRIWSLAVVPRHITKVRTKKSDGSFSKKQRQKGKDILYETTSTPPPALMHVCHESRQQAPYQRAFTAGTEPRWTWVNFELDIFCVSNLYALADIVSHRSEAQRLQIRTDDHPDWYESATRYNGLSTLSKMESLREIQVVLEPGDLMWGDVFADYGFGCCPEDNITFLDEGSGLVLTGSQLKMVGDWRIVFSFDSEGNPPDPDRLSDEIDYALDDFWHMTLAQMHELN</sequence>